<dbReference type="Proteomes" id="UP000252519">
    <property type="component" value="Unassembled WGS sequence"/>
</dbReference>
<evidence type="ECO:0000313" key="1">
    <source>
        <dbReference type="EMBL" id="RCN50031.1"/>
    </source>
</evidence>
<comment type="caution">
    <text evidence="1">The sequence shown here is derived from an EMBL/GenBank/DDBJ whole genome shotgun (WGS) entry which is preliminary data.</text>
</comment>
<organism evidence="1 2">
    <name type="scientific">Ancylostoma caninum</name>
    <name type="common">Dog hookworm</name>
    <dbReference type="NCBI Taxonomy" id="29170"/>
    <lineage>
        <taxon>Eukaryota</taxon>
        <taxon>Metazoa</taxon>
        <taxon>Ecdysozoa</taxon>
        <taxon>Nematoda</taxon>
        <taxon>Chromadorea</taxon>
        <taxon>Rhabditida</taxon>
        <taxon>Rhabditina</taxon>
        <taxon>Rhabditomorpha</taxon>
        <taxon>Strongyloidea</taxon>
        <taxon>Ancylostomatidae</taxon>
        <taxon>Ancylostomatinae</taxon>
        <taxon>Ancylostoma</taxon>
    </lineage>
</organism>
<protein>
    <submittedName>
        <fullName evidence="1">Uncharacterized protein</fullName>
    </submittedName>
</protein>
<name>A0A368H085_ANCCA</name>
<accession>A0A368H085</accession>
<proteinExistence type="predicted"/>
<dbReference type="AlphaFoldDB" id="A0A368H085"/>
<gene>
    <name evidence="1" type="ORF">ANCCAN_03860</name>
</gene>
<reference evidence="1 2" key="1">
    <citation type="submission" date="2014-10" db="EMBL/GenBank/DDBJ databases">
        <title>Draft genome of the hookworm Ancylostoma caninum.</title>
        <authorList>
            <person name="Mitreva M."/>
        </authorList>
    </citation>
    <scope>NUCLEOTIDE SEQUENCE [LARGE SCALE GENOMIC DNA]</scope>
    <source>
        <strain evidence="1 2">Baltimore</strain>
    </source>
</reference>
<keyword evidence="2" id="KW-1185">Reference proteome</keyword>
<dbReference type="EMBL" id="JOJR01000027">
    <property type="protein sequence ID" value="RCN50031.1"/>
    <property type="molecule type" value="Genomic_DNA"/>
</dbReference>
<evidence type="ECO:0000313" key="2">
    <source>
        <dbReference type="Proteomes" id="UP000252519"/>
    </source>
</evidence>
<sequence length="76" mass="8589">MPNAAMNTLYQHEADENIGHVCVKASPDTETTADPKQVAQFKCNCHYLWLREVHGLYALMMVSSCSSLKKPFLQDM</sequence>